<dbReference type="CDD" id="cd00211">
    <property type="entry name" value="PTS_IIA_fru"/>
    <property type="match status" value="1"/>
</dbReference>
<protein>
    <submittedName>
        <fullName evidence="2">PTS sugar transporter subunit IIA</fullName>
    </submittedName>
</protein>
<dbReference type="PROSITE" id="PS51094">
    <property type="entry name" value="PTS_EIIA_TYPE_2"/>
    <property type="match status" value="1"/>
</dbReference>
<name>A0AA47B3J2_9LACO</name>
<reference evidence="2" key="1">
    <citation type="submission" date="2021-09" db="EMBL/GenBank/DDBJ databases">
        <title>Lactobacillus species from Apis mellifera, Switzerland.</title>
        <authorList>
            <person name="Pfister J."/>
            <person name="Brown A."/>
            <person name="Neumann P."/>
            <person name="Collaud A."/>
            <person name="Retschnig G."/>
            <person name="Perreten V."/>
        </authorList>
    </citation>
    <scope>NUCLEOTIDE SEQUENCE</scope>
    <source>
        <strain evidence="2">IBH002</strain>
    </source>
</reference>
<evidence type="ECO:0000313" key="2">
    <source>
        <dbReference type="EMBL" id="UZX29481.1"/>
    </source>
</evidence>
<keyword evidence="2" id="KW-0813">Transport</keyword>
<dbReference type="Proteomes" id="UP001164557">
    <property type="component" value="Chromosome"/>
</dbReference>
<sequence length="152" mass="17281">MYIDKKLFSEQVILQQQEMKNKQAALTILANELQRKNVVNAEFLPAILKREEKYPTGLALEGGLGVAIPHTDPDKVEKEQLGFISLKEPVKFRQMGDIDSYVNVSMIFILCLKSPDKQLNMLKSLMTMFTDTVTMKEIQNSTTRAEFLAIVN</sequence>
<dbReference type="Pfam" id="PF00359">
    <property type="entry name" value="PTS_EIIA_2"/>
    <property type="match status" value="1"/>
</dbReference>
<organism evidence="2 3">
    <name type="scientific">Lactobacillus helsingborgensis</name>
    <dbReference type="NCBI Taxonomy" id="1218494"/>
    <lineage>
        <taxon>Bacteria</taxon>
        <taxon>Bacillati</taxon>
        <taxon>Bacillota</taxon>
        <taxon>Bacilli</taxon>
        <taxon>Lactobacillales</taxon>
        <taxon>Lactobacillaceae</taxon>
        <taxon>Lactobacillus</taxon>
    </lineage>
</organism>
<dbReference type="PANTHER" id="PTHR47738:SF3">
    <property type="entry name" value="PHOSPHOTRANSFERASE SYSTEM MANNITOL_FRUCTOSE-SPECIFIC IIA DOMAIN CONTAINING PROTEIN"/>
    <property type="match status" value="1"/>
</dbReference>
<accession>A0AA47B3J2</accession>
<proteinExistence type="predicted"/>
<dbReference type="InterPro" id="IPR051541">
    <property type="entry name" value="PTS_SugarTrans_NitroReg"/>
</dbReference>
<dbReference type="InterPro" id="IPR002178">
    <property type="entry name" value="PTS_EIIA_type-2_dom"/>
</dbReference>
<dbReference type="Gene3D" id="3.40.930.10">
    <property type="entry name" value="Mannitol-specific EII, Chain A"/>
    <property type="match status" value="1"/>
</dbReference>
<dbReference type="AlphaFoldDB" id="A0AA47B3J2"/>
<feature type="domain" description="PTS EIIA type-2" evidence="1">
    <location>
        <begin position="6"/>
        <end position="152"/>
    </location>
</feature>
<keyword evidence="2" id="KW-0762">Sugar transport</keyword>
<evidence type="ECO:0000259" key="1">
    <source>
        <dbReference type="PROSITE" id="PS51094"/>
    </source>
</evidence>
<dbReference type="PANTHER" id="PTHR47738">
    <property type="entry name" value="PTS SYSTEM FRUCTOSE-LIKE EIIA COMPONENT-RELATED"/>
    <property type="match status" value="1"/>
</dbReference>
<keyword evidence="3" id="KW-1185">Reference proteome</keyword>
<dbReference type="SUPFAM" id="SSF55804">
    <property type="entry name" value="Phoshotransferase/anion transport protein"/>
    <property type="match status" value="1"/>
</dbReference>
<dbReference type="RefSeq" id="WP_257011513.1">
    <property type="nucleotide sequence ID" value="NZ_CP084389.1"/>
</dbReference>
<dbReference type="EMBL" id="CP084389">
    <property type="protein sequence ID" value="UZX29481.1"/>
    <property type="molecule type" value="Genomic_DNA"/>
</dbReference>
<evidence type="ECO:0000313" key="3">
    <source>
        <dbReference type="Proteomes" id="UP001164557"/>
    </source>
</evidence>
<dbReference type="InterPro" id="IPR016152">
    <property type="entry name" value="PTrfase/Anion_transptr"/>
</dbReference>
<gene>
    <name evidence="2" type="ORF">LDX53_07880</name>
</gene>